<dbReference type="AlphaFoldDB" id="X0GLQ8"/>
<sequence length="32" mass="3469">MMRGQRIGLLTSGLFKNQLLRICFSGASAEAV</sequence>
<reference evidence="1" key="1">
    <citation type="submission" date="2011-11" db="EMBL/GenBank/DDBJ databases">
        <title>The Genome Sequence of Fusarium oxysporum PHW808.</title>
        <authorList>
            <consortium name="The Broad Institute Genome Sequencing Platform"/>
            <person name="Ma L.-J."/>
            <person name="Gale L.R."/>
            <person name="Schwartz D.C."/>
            <person name="Zhou S."/>
            <person name="Corby-Kistler H."/>
            <person name="Young S.K."/>
            <person name="Zeng Q."/>
            <person name="Gargeya S."/>
            <person name="Fitzgerald M."/>
            <person name="Haas B."/>
            <person name="Abouelleil A."/>
            <person name="Alvarado L."/>
            <person name="Arachchi H.M."/>
            <person name="Berlin A."/>
            <person name="Brown A."/>
            <person name="Chapman S.B."/>
            <person name="Chen Z."/>
            <person name="Dunbar C."/>
            <person name="Freedman E."/>
            <person name="Gearin G."/>
            <person name="Goldberg J."/>
            <person name="Griggs A."/>
            <person name="Gujja S."/>
            <person name="Heiman D."/>
            <person name="Howarth C."/>
            <person name="Larson L."/>
            <person name="Lui A."/>
            <person name="MacDonald P.J.P."/>
            <person name="Montmayeur A."/>
            <person name="Murphy C."/>
            <person name="Neiman D."/>
            <person name="Pearson M."/>
            <person name="Priest M."/>
            <person name="Roberts A."/>
            <person name="Saif S."/>
            <person name="Shea T."/>
            <person name="Shenoy N."/>
            <person name="Sisk P."/>
            <person name="Stolte C."/>
            <person name="Sykes S."/>
            <person name="Wortman J."/>
            <person name="Nusbaum C."/>
            <person name="Birren B."/>
        </authorList>
    </citation>
    <scope>NUCLEOTIDE SEQUENCE [LARGE SCALE GENOMIC DNA]</scope>
    <source>
        <strain evidence="1">54008</strain>
    </source>
</reference>
<name>X0GLQ8_FUSOX</name>
<accession>X0GLQ8</accession>
<organism evidence="1">
    <name type="scientific">Fusarium oxysporum f. sp. conglutinans race 2 54008</name>
    <dbReference type="NCBI Taxonomy" id="1089457"/>
    <lineage>
        <taxon>Eukaryota</taxon>
        <taxon>Fungi</taxon>
        <taxon>Dikarya</taxon>
        <taxon>Ascomycota</taxon>
        <taxon>Pezizomycotina</taxon>
        <taxon>Sordariomycetes</taxon>
        <taxon>Hypocreomycetidae</taxon>
        <taxon>Hypocreales</taxon>
        <taxon>Nectriaceae</taxon>
        <taxon>Fusarium</taxon>
        <taxon>Fusarium oxysporum species complex</taxon>
    </lineage>
</organism>
<dbReference type="Proteomes" id="UP000030676">
    <property type="component" value="Unassembled WGS sequence"/>
</dbReference>
<protein>
    <submittedName>
        <fullName evidence="1">Uncharacterized protein</fullName>
    </submittedName>
</protein>
<gene>
    <name evidence="1" type="ORF">FOPG_19182</name>
</gene>
<reference evidence="1" key="2">
    <citation type="submission" date="2014-03" db="EMBL/GenBank/DDBJ databases">
        <title>The Genome Annotation of Fusarium oxysporum PHW808.</title>
        <authorList>
            <consortium name="The Broad Institute Genomics Platform"/>
            <person name="Ma L.-J."/>
            <person name="Corby-Kistler H."/>
            <person name="Broz K."/>
            <person name="Gale L.R."/>
            <person name="Jonkers W."/>
            <person name="O'Donnell K."/>
            <person name="Ploetz R."/>
            <person name="Steinberg C."/>
            <person name="Schwartz D.C."/>
            <person name="VanEtten H."/>
            <person name="Zhou S."/>
            <person name="Young S.K."/>
            <person name="Zeng Q."/>
            <person name="Gargeya S."/>
            <person name="Fitzgerald M."/>
            <person name="Abouelleil A."/>
            <person name="Alvarado L."/>
            <person name="Chapman S.B."/>
            <person name="Gainer-Dewar J."/>
            <person name="Goldberg J."/>
            <person name="Griggs A."/>
            <person name="Gujja S."/>
            <person name="Hansen M."/>
            <person name="Howarth C."/>
            <person name="Imamovic A."/>
            <person name="Ireland A."/>
            <person name="Larimer J."/>
            <person name="McCowan C."/>
            <person name="Murphy C."/>
            <person name="Pearson M."/>
            <person name="Poon T.W."/>
            <person name="Priest M."/>
            <person name="Roberts A."/>
            <person name="Saif S."/>
            <person name="Shea T."/>
            <person name="Sykes S."/>
            <person name="Wortman J."/>
            <person name="Nusbaum C."/>
            <person name="Birren B."/>
        </authorList>
    </citation>
    <scope>NUCLEOTIDE SEQUENCE</scope>
    <source>
        <strain evidence="1">54008</strain>
    </source>
</reference>
<dbReference type="EMBL" id="KK034030">
    <property type="protein sequence ID" value="EXL64562.1"/>
    <property type="molecule type" value="Genomic_DNA"/>
</dbReference>
<evidence type="ECO:0000313" key="1">
    <source>
        <dbReference type="EMBL" id="EXL64562.1"/>
    </source>
</evidence>
<dbReference type="HOGENOM" id="CLU_3392401_0_0_1"/>
<proteinExistence type="predicted"/>